<dbReference type="Proteomes" id="UP000298030">
    <property type="component" value="Unassembled WGS sequence"/>
</dbReference>
<sequence>MPAVLEARSRSRSAQALTSGSQPAPNMLAGLPNELLQRMLFFAVFDNDASNDSHQTLHNVCRVDREWHSTATNYPALWTKLPVADLGVRDHTLTSCLRALTLYLTRSGVLPISFKLSVPDTVWNLHTKLYRDTVDIIIQLLIDQCHRWEEVEMRCSGTVYERLGRVKGKLPMLTSLSLALPYLYLRDKAFDVFGDAPRLRDVKYSIQHCPEDSPPPSFLWSQLENVYYAVHSESVEVYHTIMDAQPTFLRTLEYSARTFRLLPLAITIPLPHLEKLSLRIATDIECDIFSHLDTLTLPTLTHLELWGKLHIANQDAYDAIRTLVERSGCSLRMLFMCLSDNELADANNFKKLIALSPDLEVLHLTVPKSEVLEALVLKPTSPEPVLPKLRRLGLHSHGPSSWDVTLLDGKVLATIIESRTRALVDQEEPHQYQTLDEVIFVYYANVGVQYGVIRESFLEELDQNVHQKSNAKITKVIEGLHWNFTERGSWLYRRRNYNPIFLAKMEGVIRGLESLNFKKRDTEVLLRHGLPSVMHRIGHYRDPHGARPLPADIVLLFRARARRLVRKWKPFVLRDAHTAKYRWCYYGGGVVSLKWNGSSKGAYFMSGVYVQRD</sequence>
<proteinExistence type="predicted"/>
<reference evidence="2 3" key="1">
    <citation type="journal article" date="2019" name="Nat. Ecol. Evol.">
        <title>Megaphylogeny resolves global patterns of mushroom evolution.</title>
        <authorList>
            <person name="Varga T."/>
            <person name="Krizsan K."/>
            <person name="Foldi C."/>
            <person name="Dima B."/>
            <person name="Sanchez-Garcia M."/>
            <person name="Sanchez-Ramirez S."/>
            <person name="Szollosi G.J."/>
            <person name="Szarkandi J.G."/>
            <person name="Papp V."/>
            <person name="Albert L."/>
            <person name="Andreopoulos W."/>
            <person name="Angelini C."/>
            <person name="Antonin V."/>
            <person name="Barry K.W."/>
            <person name="Bougher N.L."/>
            <person name="Buchanan P."/>
            <person name="Buyck B."/>
            <person name="Bense V."/>
            <person name="Catcheside P."/>
            <person name="Chovatia M."/>
            <person name="Cooper J."/>
            <person name="Damon W."/>
            <person name="Desjardin D."/>
            <person name="Finy P."/>
            <person name="Geml J."/>
            <person name="Haridas S."/>
            <person name="Hughes K."/>
            <person name="Justo A."/>
            <person name="Karasinski D."/>
            <person name="Kautmanova I."/>
            <person name="Kiss B."/>
            <person name="Kocsube S."/>
            <person name="Kotiranta H."/>
            <person name="LaButti K.M."/>
            <person name="Lechner B.E."/>
            <person name="Liimatainen K."/>
            <person name="Lipzen A."/>
            <person name="Lukacs Z."/>
            <person name="Mihaltcheva S."/>
            <person name="Morgado L.N."/>
            <person name="Niskanen T."/>
            <person name="Noordeloos M.E."/>
            <person name="Ohm R.A."/>
            <person name="Ortiz-Santana B."/>
            <person name="Ovrebo C."/>
            <person name="Racz N."/>
            <person name="Riley R."/>
            <person name="Savchenko A."/>
            <person name="Shiryaev A."/>
            <person name="Soop K."/>
            <person name="Spirin V."/>
            <person name="Szebenyi C."/>
            <person name="Tomsovsky M."/>
            <person name="Tulloss R.E."/>
            <person name="Uehling J."/>
            <person name="Grigoriev I.V."/>
            <person name="Vagvolgyi C."/>
            <person name="Papp T."/>
            <person name="Martin F.M."/>
            <person name="Miettinen O."/>
            <person name="Hibbett D.S."/>
            <person name="Nagy L.G."/>
        </authorList>
    </citation>
    <scope>NUCLEOTIDE SEQUENCE [LARGE SCALE GENOMIC DNA]</scope>
    <source>
        <strain evidence="2 3">FP101781</strain>
    </source>
</reference>
<accession>A0A4Y7T445</accession>
<gene>
    <name evidence="2" type="ORF">FA13DRAFT_1735070</name>
</gene>
<feature type="region of interest" description="Disordered" evidence="1">
    <location>
        <begin position="1"/>
        <end position="25"/>
    </location>
</feature>
<name>A0A4Y7T445_COPMI</name>
<dbReference type="AlphaFoldDB" id="A0A4Y7T445"/>
<organism evidence="2 3">
    <name type="scientific">Coprinellus micaceus</name>
    <name type="common">Glistening ink-cap mushroom</name>
    <name type="synonym">Coprinus micaceus</name>
    <dbReference type="NCBI Taxonomy" id="71717"/>
    <lineage>
        <taxon>Eukaryota</taxon>
        <taxon>Fungi</taxon>
        <taxon>Dikarya</taxon>
        <taxon>Basidiomycota</taxon>
        <taxon>Agaricomycotina</taxon>
        <taxon>Agaricomycetes</taxon>
        <taxon>Agaricomycetidae</taxon>
        <taxon>Agaricales</taxon>
        <taxon>Agaricineae</taxon>
        <taxon>Psathyrellaceae</taxon>
        <taxon>Coprinellus</taxon>
    </lineage>
</organism>
<comment type="caution">
    <text evidence="2">The sequence shown here is derived from an EMBL/GenBank/DDBJ whole genome shotgun (WGS) entry which is preliminary data.</text>
</comment>
<protein>
    <recommendedName>
        <fullName evidence="4">F-box domain-containing protein</fullName>
    </recommendedName>
</protein>
<evidence type="ECO:0000256" key="1">
    <source>
        <dbReference type="SAM" id="MobiDB-lite"/>
    </source>
</evidence>
<dbReference type="EMBL" id="QPFP01000029">
    <property type="protein sequence ID" value="TEB28946.1"/>
    <property type="molecule type" value="Genomic_DNA"/>
</dbReference>
<feature type="compositionally biased region" description="Polar residues" evidence="1">
    <location>
        <begin position="12"/>
        <end position="24"/>
    </location>
</feature>
<evidence type="ECO:0000313" key="3">
    <source>
        <dbReference type="Proteomes" id="UP000298030"/>
    </source>
</evidence>
<dbReference type="OrthoDB" id="3139566at2759"/>
<evidence type="ECO:0008006" key="4">
    <source>
        <dbReference type="Google" id="ProtNLM"/>
    </source>
</evidence>
<keyword evidence="3" id="KW-1185">Reference proteome</keyword>
<evidence type="ECO:0000313" key="2">
    <source>
        <dbReference type="EMBL" id="TEB28946.1"/>
    </source>
</evidence>